<keyword evidence="3" id="KW-1185">Reference proteome</keyword>
<feature type="region of interest" description="Disordered" evidence="1">
    <location>
        <begin position="98"/>
        <end position="135"/>
    </location>
</feature>
<gene>
    <name evidence="2" type="ORF">BDW47DRAFT_107404</name>
</gene>
<proteinExistence type="predicted"/>
<dbReference type="Proteomes" id="UP000234585">
    <property type="component" value="Unassembled WGS sequence"/>
</dbReference>
<accession>A0A2I2F902</accession>
<evidence type="ECO:0000256" key="1">
    <source>
        <dbReference type="SAM" id="MobiDB-lite"/>
    </source>
</evidence>
<dbReference type="GeneID" id="36520162"/>
<dbReference type="RefSeq" id="XP_024671126.1">
    <property type="nucleotide sequence ID" value="XM_024813002.1"/>
</dbReference>
<evidence type="ECO:0000313" key="2">
    <source>
        <dbReference type="EMBL" id="PLB37114.1"/>
    </source>
</evidence>
<dbReference type="EMBL" id="KZ559145">
    <property type="protein sequence ID" value="PLB37114.1"/>
    <property type="molecule type" value="Genomic_DNA"/>
</dbReference>
<protein>
    <submittedName>
        <fullName evidence="2">Uncharacterized protein</fullName>
    </submittedName>
</protein>
<organism evidence="2 3">
    <name type="scientific">Aspergillus candidus</name>
    <dbReference type="NCBI Taxonomy" id="41067"/>
    <lineage>
        <taxon>Eukaryota</taxon>
        <taxon>Fungi</taxon>
        <taxon>Dikarya</taxon>
        <taxon>Ascomycota</taxon>
        <taxon>Pezizomycotina</taxon>
        <taxon>Eurotiomycetes</taxon>
        <taxon>Eurotiomycetidae</taxon>
        <taxon>Eurotiales</taxon>
        <taxon>Aspergillaceae</taxon>
        <taxon>Aspergillus</taxon>
        <taxon>Aspergillus subgen. Circumdati</taxon>
    </lineage>
</organism>
<sequence>MFRSAHLTAFDAVKAAFAGLLAEEATAERSQTGTKASTVLLLRGRLLLVLHLRRRIALRLRGRVIVTLRRIAALGRRITALRRISKYGVRVSALRQRNGCSKKSRQSPCHSSDRGRQMETIARQSLPNRPGLDAV</sequence>
<dbReference type="AlphaFoldDB" id="A0A2I2F902"/>
<name>A0A2I2F902_ASPCN</name>
<evidence type="ECO:0000313" key="3">
    <source>
        <dbReference type="Proteomes" id="UP000234585"/>
    </source>
</evidence>
<reference evidence="2 3" key="1">
    <citation type="submission" date="2017-12" db="EMBL/GenBank/DDBJ databases">
        <authorList>
            <consortium name="DOE Joint Genome Institute"/>
            <person name="Haridas S."/>
            <person name="Kjaerbolling I."/>
            <person name="Vesth T.C."/>
            <person name="Frisvad J.C."/>
            <person name="Nybo J.L."/>
            <person name="Theobald S."/>
            <person name="Kuo A."/>
            <person name="Bowyer P."/>
            <person name="Matsuda Y."/>
            <person name="Mondo S."/>
            <person name="Lyhne E.K."/>
            <person name="Kogle M.E."/>
            <person name="Clum A."/>
            <person name="Lipzen A."/>
            <person name="Salamov A."/>
            <person name="Ngan C.Y."/>
            <person name="Daum C."/>
            <person name="Chiniquy J."/>
            <person name="Barry K."/>
            <person name="LaButti K."/>
            <person name="Simmons B.A."/>
            <person name="Magnuson J.K."/>
            <person name="Mortensen U.H."/>
            <person name="Larsen T.O."/>
            <person name="Grigoriev I.V."/>
            <person name="Baker S.E."/>
            <person name="Andersen M.R."/>
            <person name="Nordberg H.P."/>
            <person name="Cantor M.N."/>
            <person name="Hua S.X."/>
        </authorList>
    </citation>
    <scope>NUCLEOTIDE SEQUENCE [LARGE SCALE GENOMIC DNA]</scope>
    <source>
        <strain evidence="2 3">CBS 102.13</strain>
    </source>
</reference>